<dbReference type="SUPFAM" id="SSF52540">
    <property type="entry name" value="P-loop containing nucleoside triphosphate hydrolases"/>
    <property type="match status" value="1"/>
</dbReference>
<dbReference type="InterPro" id="IPR013632">
    <property type="entry name" value="Rad51_C"/>
</dbReference>
<evidence type="ECO:0000256" key="1">
    <source>
        <dbReference type="ARBA" id="ARBA00004123"/>
    </source>
</evidence>
<evidence type="ECO:0000256" key="5">
    <source>
        <dbReference type="ARBA" id="ARBA00023204"/>
    </source>
</evidence>
<dbReference type="PANTHER" id="PTHR46239:SF1">
    <property type="entry name" value="DNA REPAIR PROTEIN RAD51 HOMOLOG 3"/>
    <property type="match status" value="1"/>
</dbReference>
<dbReference type="GO" id="GO:0008821">
    <property type="term" value="F:crossover junction DNA endonuclease activity"/>
    <property type="evidence" value="ECO:0007669"/>
    <property type="project" value="TreeGrafter"/>
</dbReference>
<dbReference type="GO" id="GO:0033065">
    <property type="term" value="C:Rad51C-XRCC3 complex"/>
    <property type="evidence" value="ECO:0007669"/>
    <property type="project" value="TreeGrafter"/>
</dbReference>
<dbReference type="GO" id="GO:0005657">
    <property type="term" value="C:replication fork"/>
    <property type="evidence" value="ECO:0007669"/>
    <property type="project" value="TreeGrafter"/>
</dbReference>
<protein>
    <recommendedName>
        <fullName evidence="7">DNA repair protein RAD51 homolog 3</fullName>
    </recommendedName>
</protein>
<dbReference type="GO" id="GO:0005524">
    <property type="term" value="F:ATP binding"/>
    <property type="evidence" value="ECO:0007669"/>
    <property type="project" value="UniProtKB-KW"/>
</dbReference>
<keyword evidence="2" id="KW-0547">Nucleotide-binding</keyword>
<evidence type="ECO:0000256" key="6">
    <source>
        <dbReference type="ARBA" id="ARBA00023242"/>
    </source>
</evidence>
<evidence type="ECO:0000313" key="10">
    <source>
        <dbReference type="Proteomes" id="UP001168821"/>
    </source>
</evidence>
<evidence type="ECO:0000256" key="3">
    <source>
        <dbReference type="ARBA" id="ARBA00022763"/>
    </source>
</evidence>
<keyword evidence="5" id="KW-0234">DNA repair</keyword>
<keyword evidence="10" id="KW-1185">Reference proteome</keyword>
<dbReference type="GO" id="GO:0000707">
    <property type="term" value="P:meiotic DNA recombinase assembly"/>
    <property type="evidence" value="ECO:0007669"/>
    <property type="project" value="TreeGrafter"/>
</dbReference>
<sequence length="280" mass="30564">MNQSISSLNLPQNVITKLENAGFHHCNDVADNLDAINPKIKLPDWGSVTTAPKPKTALELCDDESGLTATLIPELDPLLTKIALPGCITELCGFPGSGKTQLCLHLAVGAKSRVVFIHTNKNLNPERLREICQKCGVDADATLARILCVEAPDPVTLTASVEFLRSWLKQNSVGVVFIDSISWPLRLQPSGEKTKLVYTLLQTLRALGNEHGFTVILTNDLTTRIVAGKAYNTSSFGEYFYHLVNNRILLSKEADSFTTTAFNTSFDRCGTPGLQKIPNV</sequence>
<feature type="domain" description="RecA family profile 1" evidence="8">
    <location>
        <begin position="64"/>
        <end position="221"/>
    </location>
</feature>
<dbReference type="PROSITE" id="PS50162">
    <property type="entry name" value="RECA_2"/>
    <property type="match status" value="1"/>
</dbReference>
<comment type="subcellular location">
    <subcellularLocation>
        <location evidence="1">Nucleus</location>
    </subcellularLocation>
</comment>
<accession>A0AA38IUC8</accession>
<organism evidence="9 10">
    <name type="scientific">Zophobas morio</name>
    <dbReference type="NCBI Taxonomy" id="2755281"/>
    <lineage>
        <taxon>Eukaryota</taxon>
        <taxon>Metazoa</taxon>
        <taxon>Ecdysozoa</taxon>
        <taxon>Arthropoda</taxon>
        <taxon>Hexapoda</taxon>
        <taxon>Insecta</taxon>
        <taxon>Pterygota</taxon>
        <taxon>Neoptera</taxon>
        <taxon>Endopterygota</taxon>
        <taxon>Coleoptera</taxon>
        <taxon>Polyphaga</taxon>
        <taxon>Cucujiformia</taxon>
        <taxon>Tenebrionidae</taxon>
        <taxon>Zophobas</taxon>
    </lineage>
</organism>
<dbReference type="AlphaFoldDB" id="A0AA38IUC8"/>
<keyword evidence="4" id="KW-0067">ATP-binding</keyword>
<dbReference type="InterPro" id="IPR052093">
    <property type="entry name" value="HR_Repair_Mediator"/>
</dbReference>
<dbReference type="Gene3D" id="3.40.50.300">
    <property type="entry name" value="P-loop containing nucleotide triphosphate hydrolases"/>
    <property type="match status" value="1"/>
</dbReference>
<evidence type="ECO:0000256" key="4">
    <source>
        <dbReference type="ARBA" id="ARBA00022840"/>
    </source>
</evidence>
<dbReference type="PANTHER" id="PTHR46239">
    <property type="entry name" value="DNA REPAIR PROTEIN RAD51 HOMOLOG 3 RAD51C"/>
    <property type="match status" value="1"/>
</dbReference>
<dbReference type="EMBL" id="JALNTZ010000003">
    <property type="protein sequence ID" value="KAJ3659429.1"/>
    <property type="molecule type" value="Genomic_DNA"/>
</dbReference>
<reference evidence="9" key="1">
    <citation type="journal article" date="2023" name="G3 (Bethesda)">
        <title>Whole genome assemblies of Zophobas morio and Tenebrio molitor.</title>
        <authorList>
            <person name="Kaur S."/>
            <person name="Stinson S.A."/>
            <person name="diCenzo G.C."/>
        </authorList>
    </citation>
    <scope>NUCLEOTIDE SEQUENCE</scope>
    <source>
        <strain evidence="9">QUZm001</strain>
    </source>
</reference>
<dbReference type="GO" id="GO:0033063">
    <property type="term" value="C:Rad51B-Rad51C-Rad51D-XRCC2 complex"/>
    <property type="evidence" value="ECO:0007669"/>
    <property type="project" value="TreeGrafter"/>
</dbReference>
<evidence type="ECO:0000256" key="2">
    <source>
        <dbReference type="ARBA" id="ARBA00022741"/>
    </source>
</evidence>
<comment type="caution">
    <text evidence="9">The sequence shown here is derived from an EMBL/GenBank/DDBJ whole genome shotgun (WGS) entry which is preliminary data.</text>
</comment>
<keyword evidence="3" id="KW-0227">DNA damage</keyword>
<dbReference type="InterPro" id="IPR027417">
    <property type="entry name" value="P-loop_NTPase"/>
</dbReference>
<evidence type="ECO:0000259" key="8">
    <source>
        <dbReference type="PROSITE" id="PS50162"/>
    </source>
</evidence>
<gene>
    <name evidence="9" type="ORF">Zmor_011118</name>
</gene>
<dbReference type="Proteomes" id="UP001168821">
    <property type="component" value="Unassembled WGS sequence"/>
</dbReference>
<keyword evidence="6" id="KW-0539">Nucleus</keyword>
<evidence type="ECO:0000313" key="9">
    <source>
        <dbReference type="EMBL" id="KAJ3659429.1"/>
    </source>
</evidence>
<name>A0AA38IUC8_9CUCU</name>
<evidence type="ECO:0000256" key="7">
    <source>
        <dbReference type="ARBA" id="ARBA00040674"/>
    </source>
</evidence>
<proteinExistence type="predicted"/>
<dbReference type="GO" id="GO:0140664">
    <property type="term" value="F:ATP-dependent DNA damage sensor activity"/>
    <property type="evidence" value="ECO:0007669"/>
    <property type="project" value="InterPro"/>
</dbReference>
<dbReference type="Pfam" id="PF08423">
    <property type="entry name" value="Rad51"/>
    <property type="match status" value="1"/>
</dbReference>
<dbReference type="InterPro" id="IPR020588">
    <property type="entry name" value="RecA_ATP-bd"/>
</dbReference>
<dbReference type="GO" id="GO:0007131">
    <property type="term" value="P:reciprocal meiotic recombination"/>
    <property type="evidence" value="ECO:0007669"/>
    <property type="project" value="TreeGrafter"/>
</dbReference>
<dbReference type="GO" id="GO:0000400">
    <property type="term" value="F:four-way junction DNA binding"/>
    <property type="evidence" value="ECO:0007669"/>
    <property type="project" value="TreeGrafter"/>
</dbReference>